<organism evidence="2 3">
    <name type="scientific">Mycobacterium kansasii</name>
    <dbReference type="NCBI Taxonomy" id="1768"/>
    <lineage>
        <taxon>Bacteria</taxon>
        <taxon>Bacillati</taxon>
        <taxon>Actinomycetota</taxon>
        <taxon>Actinomycetes</taxon>
        <taxon>Mycobacteriales</taxon>
        <taxon>Mycobacteriaceae</taxon>
        <taxon>Mycobacterium</taxon>
    </lineage>
</organism>
<feature type="region of interest" description="Disordered" evidence="1">
    <location>
        <begin position="147"/>
        <end position="168"/>
    </location>
</feature>
<accession>A0A1V3WWF4</accession>
<protein>
    <submittedName>
        <fullName evidence="2">Uncharacterized protein</fullName>
    </submittedName>
</protein>
<comment type="caution">
    <text evidence="2">The sequence shown here is derived from an EMBL/GenBank/DDBJ whole genome shotgun (WGS) entry which is preliminary data.</text>
</comment>
<feature type="compositionally biased region" description="Polar residues" evidence="1">
    <location>
        <begin position="105"/>
        <end position="126"/>
    </location>
</feature>
<evidence type="ECO:0000256" key="1">
    <source>
        <dbReference type="SAM" id="MobiDB-lite"/>
    </source>
</evidence>
<evidence type="ECO:0000313" key="3">
    <source>
        <dbReference type="Proteomes" id="UP000188532"/>
    </source>
</evidence>
<gene>
    <name evidence="2" type="ORF">BZL29_5855</name>
</gene>
<dbReference type="EMBL" id="MVBN01000006">
    <property type="protein sequence ID" value="OOK71255.1"/>
    <property type="molecule type" value="Genomic_DNA"/>
</dbReference>
<proteinExistence type="predicted"/>
<feature type="region of interest" description="Disordered" evidence="1">
    <location>
        <begin position="105"/>
        <end position="129"/>
    </location>
</feature>
<dbReference type="AlphaFoldDB" id="A0A1V3WWF4"/>
<sequence>MAVAGVGDDRDVRRADHAAVAGVAHRVVQFHDDAAGGLVDDRPQRRKRHHVTAREGRHRLLNPGAHLLAPVHRAGGVLDVFDVGVYWSTQSSQFRVCAARATVRSNSPNAADSSSRLNTGPVTSAPQDGPAHAVRRFLEGEMRRIVRRPAPANSTRTAVRPSAAADHP</sequence>
<name>A0A1V3WWF4_MYCKA</name>
<evidence type="ECO:0000313" key="2">
    <source>
        <dbReference type="EMBL" id="OOK71255.1"/>
    </source>
</evidence>
<dbReference type="Proteomes" id="UP000188532">
    <property type="component" value="Unassembled WGS sequence"/>
</dbReference>
<reference evidence="2 3" key="1">
    <citation type="submission" date="2017-02" db="EMBL/GenBank/DDBJ databases">
        <title>Complete genome sequences of Mycobacterium kansasii strains isolated from rhesus macaques.</title>
        <authorList>
            <person name="Panda A."/>
            <person name="Nagaraj S."/>
            <person name="Zhao X."/>
            <person name="Tettelin H."/>
            <person name="Detolla L.J."/>
        </authorList>
    </citation>
    <scope>NUCLEOTIDE SEQUENCE [LARGE SCALE GENOMIC DNA]</scope>
    <source>
        <strain evidence="2 3">11-3469</strain>
    </source>
</reference>